<evidence type="ECO:0000313" key="7">
    <source>
        <dbReference type="EMBL" id="CAF3765492.1"/>
    </source>
</evidence>
<dbReference type="EMBL" id="CAJNOV010001986">
    <property type="protein sequence ID" value="CAF1085738.1"/>
    <property type="molecule type" value="Genomic_DNA"/>
</dbReference>
<dbReference type="EMBL" id="CAJOBH010000152">
    <property type="protein sequence ID" value="CAF3765492.1"/>
    <property type="molecule type" value="Genomic_DNA"/>
</dbReference>
<dbReference type="InterPro" id="IPR018247">
    <property type="entry name" value="EF_Hand_1_Ca_BS"/>
</dbReference>
<dbReference type="Proteomes" id="UP000663824">
    <property type="component" value="Unassembled WGS sequence"/>
</dbReference>
<comment type="caution">
    <text evidence="5">The sequence shown here is derived from an EMBL/GenBank/DDBJ whole genome shotgun (WGS) entry which is preliminary data.</text>
</comment>
<evidence type="ECO:0000256" key="1">
    <source>
        <dbReference type="ARBA" id="ARBA00022737"/>
    </source>
</evidence>
<dbReference type="CDD" id="cd00051">
    <property type="entry name" value="EFh"/>
    <property type="match status" value="1"/>
</dbReference>
<gene>
    <name evidence="7" type="ORF">BYL167_LOCUS1104</name>
    <name evidence="4" type="ORF">CJN711_LOCUS6422</name>
    <name evidence="8" type="ORF">GIL414_LOCUS3171</name>
    <name evidence="5" type="ORF">KQP761_LOCUS1155</name>
    <name evidence="6" type="ORF">MBJ925_LOCUS6769</name>
    <name evidence="9" type="ORF">SMN809_LOCUS5610</name>
</gene>
<sequence>MNDISEARFKEAFLIIDENNTGAITVSDVHFLIRALGFTPTENDFAKIDLEFIHNRNIDYLWFIELVSTMSCTKYSYEQIQEAFYSFDKNRYGLINVETFKTAMTTMGEPLSDNEMKEMMKDIPIDEDGFIEYEHYLMHLKPKESISPLTNKIDEKQ</sequence>
<dbReference type="InterPro" id="IPR050230">
    <property type="entry name" value="CALM/Myosin/TropC-like"/>
</dbReference>
<evidence type="ECO:0000313" key="8">
    <source>
        <dbReference type="EMBL" id="CAF3837322.1"/>
    </source>
</evidence>
<dbReference type="InterPro" id="IPR002048">
    <property type="entry name" value="EF_hand_dom"/>
</dbReference>
<feature type="domain" description="EF-hand" evidence="3">
    <location>
        <begin position="4"/>
        <end position="39"/>
    </location>
</feature>
<dbReference type="InterPro" id="IPR011992">
    <property type="entry name" value="EF-hand-dom_pair"/>
</dbReference>
<evidence type="ECO:0000313" key="5">
    <source>
        <dbReference type="EMBL" id="CAF1228042.1"/>
    </source>
</evidence>
<evidence type="ECO:0000259" key="3">
    <source>
        <dbReference type="PROSITE" id="PS50222"/>
    </source>
</evidence>
<dbReference type="Pfam" id="PF13499">
    <property type="entry name" value="EF-hand_7"/>
    <property type="match status" value="1"/>
</dbReference>
<proteinExistence type="predicted"/>
<evidence type="ECO:0000313" key="9">
    <source>
        <dbReference type="EMBL" id="CAF3881051.1"/>
    </source>
</evidence>
<dbReference type="FunFam" id="1.10.238.10:FF:000001">
    <property type="entry name" value="Calmodulin 1"/>
    <property type="match status" value="1"/>
</dbReference>
<evidence type="ECO:0000313" key="6">
    <source>
        <dbReference type="EMBL" id="CAF1969972.1"/>
    </source>
</evidence>
<dbReference type="GO" id="GO:0016460">
    <property type="term" value="C:myosin II complex"/>
    <property type="evidence" value="ECO:0007669"/>
    <property type="project" value="TreeGrafter"/>
</dbReference>
<dbReference type="PANTHER" id="PTHR23048">
    <property type="entry name" value="MYOSIN LIGHT CHAIN 1, 3"/>
    <property type="match status" value="1"/>
</dbReference>
<dbReference type="Proteomes" id="UP000663855">
    <property type="component" value="Unassembled WGS sequence"/>
</dbReference>
<dbReference type="EMBL" id="CAJOBI010001434">
    <property type="protein sequence ID" value="CAF3881051.1"/>
    <property type="molecule type" value="Genomic_DNA"/>
</dbReference>
<dbReference type="OrthoDB" id="191686at2759"/>
<dbReference type="Proteomes" id="UP000676336">
    <property type="component" value="Unassembled WGS sequence"/>
</dbReference>
<dbReference type="EMBL" id="CAJNOW010000074">
    <property type="protein sequence ID" value="CAF1228042.1"/>
    <property type="molecule type" value="Genomic_DNA"/>
</dbReference>
<dbReference type="SUPFAM" id="SSF47473">
    <property type="entry name" value="EF-hand"/>
    <property type="match status" value="1"/>
</dbReference>
<keyword evidence="1" id="KW-0677">Repeat</keyword>
<dbReference type="GO" id="GO:0005509">
    <property type="term" value="F:calcium ion binding"/>
    <property type="evidence" value="ECO:0007669"/>
    <property type="project" value="InterPro"/>
</dbReference>
<feature type="domain" description="EF-hand" evidence="3">
    <location>
        <begin position="111"/>
        <end position="146"/>
    </location>
</feature>
<dbReference type="PANTHER" id="PTHR23048:SF0">
    <property type="entry name" value="CALMODULIN LIKE 3"/>
    <property type="match status" value="1"/>
</dbReference>
<dbReference type="EMBL" id="CAJOBJ010000670">
    <property type="protein sequence ID" value="CAF3837322.1"/>
    <property type="molecule type" value="Genomic_DNA"/>
</dbReference>
<feature type="domain" description="EF-hand" evidence="3">
    <location>
        <begin position="75"/>
        <end position="110"/>
    </location>
</feature>
<organism evidence="5 10">
    <name type="scientific">Rotaria magnacalcarata</name>
    <dbReference type="NCBI Taxonomy" id="392030"/>
    <lineage>
        <taxon>Eukaryota</taxon>
        <taxon>Metazoa</taxon>
        <taxon>Spiralia</taxon>
        <taxon>Gnathifera</taxon>
        <taxon>Rotifera</taxon>
        <taxon>Eurotatoria</taxon>
        <taxon>Bdelloidea</taxon>
        <taxon>Philodinida</taxon>
        <taxon>Philodinidae</taxon>
        <taxon>Rotaria</taxon>
    </lineage>
</organism>
<dbReference type="Proteomes" id="UP000681720">
    <property type="component" value="Unassembled WGS sequence"/>
</dbReference>
<dbReference type="EMBL" id="CAJNRE010002181">
    <property type="protein sequence ID" value="CAF1969972.1"/>
    <property type="molecule type" value="Genomic_DNA"/>
</dbReference>
<keyword evidence="2" id="KW-0106">Calcium</keyword>
<dbReference type="PROSITE" id="PS00018">
    <property type="entry name" value="EF_HAND_1"/>
    <property type="match status" value="1"/>
</dbReference>
<reference evidence="5" key="1">
    <citation type="submission" date="2021-02" db="EMBL/GenBank/DDBJ databases">
        <authorList>
            <person name="Nowell W R."/>
        </authorList>
    </citation>
    <scope>NUCLEOTIDE SEQUENCE</scope>
</reference>
<dbReference type="PROSITE" id="PS50222">
    <property type="entry name" value="EF_HAND_2"/>
    <property type="match status" value="3"/>
</dbReference>
<name>A0A814YDW8_9BILA</name>
<evidence type="ECO:0000313" key="10">
    <source>
        <dbReference type="Proteomes" id="UP000663834"/>
    </source>
</evidence>
<dbReference type="SMART" id="SM00054">
    <property type="entry name" value="EFh"/>
    <property type="match status" value="3"/>
</dbReference>
<dbReference type="Proteomes" id="UP000663834">
    <property type="component" value="Unassembled WGS sequence"/>
</dbReference>
<dbReference type="Gene3D" id="1.10.238.10">
    <property type="entry name" value="EF-hand"/>
    <property type="match status" value="2"/>
</dbReference>
<evidence type="ECO:0000256" key="2">
    <source>
        <dbReference type="ARBA" id="ARBA00022837"/>
    </source>
</evidence>
<protein>
    <recommendedName>
        <fullName evidence="3">EF-hand domain-containing protein</fullName>
    </recommendedName>
</protein>
<dbReference type="AlphaFoldDB" id="A0A814YDW8"/>
<dbReference type="Proteomes" id="UP000681967">
    <property type="component" value="Unassembled WGS sequence"/>
</dbReference>
<evidence type="ECO:0000313" key="4">
    <source>
        <dbReference type="EMBL" id="CAF1085738.1"/>
    </source>
</evidence>
<accession>A0A814YDW8</accession>